<dbReference type="GO" id="GO:0005524">
    <property type="term" value="F:ATP binding"/>
    <property type="evidence" value="ECO:0007669"/>
    <property type="project" value="InterPro"/>
</dbReference>
<keyword evidence="1" id="KW-0472">Membrane</keyword>
<feature type="transmembrane region" description="Helical" evidence="1">
    <location>
        <begin position="15"/>
        <end position="34"/>
    </location>
</feature>
<feature type="domain" description="Protein kinase" evidence="2">
    <location>
        <begin position="1"/>
        <end position="91"/>
    </location>
</feature>
<evidence type="ECO:0000313" key="4">
    <source>
        <dbReference type="Proteomes" id="UP000735302"/>
    </source>
</evidence>
<dbReference type="SUPFAM" id="SSF56112">
    <property type="entry name" value="Protein kinase-like (PK-like)"/>
    <property type="match status" value="1"/>
</dbReference>
<name>A0AAV4CGY1_9GAST</name>
<organism evidence="3 4">
    <name type="scientific">Plakobranchus ocellatus</name>
    <dbReference type="NCBI Taxonomy" id="259542"/>
    <lineage>
        <taxon>Eukaryota</taxon>
        <taxon>Metazoa</taxon>
        <taxon>Spiralia</taxon>
        <taxon>Lophotrochozoa</taxon>
        <taxon>Mollusca</taxon>
        <taxon>Gastropoda</taxon>
        <taxon>Heterobranchia</taxon>
        <taxon>Euthyneura</taxon>
        <taxon>Panpulmonata</taxon>
        <taxon>Sacoglossa</taxon>
        <taxon>Placobranchoidea</taxon>
        <taxon>Plakobranchidae</taxon>
        <taxon>Plakobranchus</taxon>
    </lineage>
</organism>
<dbReference type="InterPro" id="IPR000719">
    <property type="entry name" value="Prot_kinase_dom"/>
</dbReference>
<dbReference type="SMART" id="SM00220">
    <property type="entry name" value="S_TKc"/>
    <property type="match status" value="1"/>
</dbReference>
<evidence type="ECO:0000259" key="2">
    <source>
        <dbReference type="PROSITE" id="PS50011"/>
    </source>
</evidence>
<dbReference type="SUPFAM" id="SSF101288">
    <property type="entry name" value="L27 domain"/>
    <property type="match status" value="1"/>
</dbReference>
<proteinExistence type="predicted"/>
<dbReference type="InterPro" id="IPR036892">
    <property type="entry name" value="L27_dom_sf"/>
</dbReference>
<dbReference type="PANTHER" id="PTHR24347">
    <property type="entry name" value="SERINE/THREONINE-PROTEIN KINASE"/>
    <property type="match status" value="1"/>
</dbReference>
<dbReference type="Gene3D" id="1.10.510.10">
    <property type="entry name" value="Transferase(Phosphotransferase) domain 1"/>
    <property type="match status" value="1"/>
</dbReference>
<dbReference type="Gene3D" id="1.10.287.650">
    <property type="entry name" value="L27 domain"/>
    <property type="match status" value="1"/>
</dbReference>
<sequence length="250" mass="28265">MSPEVIDRRPYGKPVDMWGCGVLLFILLGGYPPFCGTKERLYSIIVKGSYHMKPKQFDHISSTGKDLLSRMLEPDPEKRITVEQALDHPWIKNKKEVPRLHLHETVEELKKFNQRRKLKGAIMAAVASPKWTSFYNDPPPAEDDDVTSTAVSAVLDSLEEMSLLSDLDQGDSREQQDFLEHVFQDSRLVALLNRIGWMRAVVGRPHATHLAYRSDAQRSRTVTNAWRGWSSFPSALAVSVSISARHAGSR</sequence>
<dbReference type="Proteomes" id="UP000735302">
    <property type="component" value="Unassembled WGS sequence"/>
</dbReference>
<dbReference type="PROSITE" id="PS50011">
    <property type="entry name" value="PROTEIN_KINASE_DOM"/>
    <property type="match status" value="1"/>
</dbReference>
<accession>A0AAV4CGY1</accession>
<dbReference type="GO" id="GO:0004672">
    <property type="term" value="F:protein kinase activity"/>
    <property type="evidence" value="ECO:0007669"/>
    <property type="project" value="InterPro"/>
</dbReference>
<keyword evidence="1" id="KW-1133">Transmembrane helix</keyword>
<protein>
    <submittedName>
        <fullName evidence="3">Calcium/calmodulin-dependent protein kinase type ii subunit delta</fullName>
    </submittedName>
</protein>
<keyword evidence="4" id="KW-1185">Reference proteome</keyword>
<dbReference type="EMBL" id="BLXT01006360">
    <property type="protein sequence ID" value="GFO31193.1"/>
    <property type="molecule type" value="Genomic_DNA"/>
</dbReference>
<evidence type="ECO:0000313" key="3">
    <source>
        <dbReference type="EMBL" id="GFO31193.1"/>
    </source>
</evidence>
<comment type="caution">
    <text evidence="3">The sequence shown here is derived from an EMBL/GenBank/DDBJ whole genome shotgun (WGS) entry which is preliminary data.</text>
</comment>
<dbReference type="Pfam" id="PF00069">
    <property type="entry name" value="Pkinase"/>
    <property type="match status" value="1"/>
</dbReference>
<dbReference type="InterPro" id="IPR011009">
    <property type="entry name" value="Kinase-like_dom_sf"/>
</dbReference>
<evidence type="ECO:0000256" key="1">
    <source>
        <dbReference type="SAM" id="Phobius"/>
    </source>
</evidence>
<dbReference type="Gene3D" id="6.10.140.620">
    <property type="match status" value="1"/>
</dbReference>
<reference evidence="3 4" key="1">
    <citation type="journal article" date="2021" name="Elife">
        <title>Chloroplast acquisition without the gene transfer in kleptoplastic sea slugs, Plakobranchus ocellatus.</title>
        <authorList>
            <person name="Maeda T."/>
            <person name="Takahashi S."/>
            <person name="Yoshida T."/>
            <person name="Shimamura S."/>
            <person name="Takaki Y."/>
            <person name="Nagai Y."/>
            <person name="Toyoda A."/>
            <person name="Suzuki Y."/>
            <person name="Arimoto A."/>
            <person name="Ishii H."/>
            <person name="Satoh N."/>
            <person name="Nishiyama T."/>
            <person name="Hasebe M."/>
            <person name="Maruyama T."/>
            <person name="Minagawa J."/>
            <person name="Obokata J."/>
            <person name="Shigenobu S."/>
        </authorList>
    </citation>
    <scope>NUCLEOTIDE SEQUENCE [LARGE SCALE GENOMIC DNA]</scope>
</reference>
<keyword evidence="3" id="KW-0808">Transferase</keyword>
<keyword evidence="3" id="KW-0418">Kinase</keyword>
<keyword evidence="1" id="KW-0812">Transmembrane</keyword>
<gene>
    <name evidence="3" type="ORF">PoB_005769800</name>
</gene>
<dbReference type="AlphaFoldDB" id="A0AAV4CGY1"/>